<dbReference type="InterPro" id="IPR044039">
    <property type="entry name" value="DUF5745"/>
</dbReference>
<reference evidence="4" key="1">
    <citation type="submission" date="2014-12" db="EMBL/GenBank/DDBJ databases">
        <title>Insight into the proteome of Arion vulgaris.</title>
        <authorList>
            <person name="Aradska J."/>
            <person name="Bulat T."/>
            <person name="Smidak R."/>
            <person name="Sarate P."/>
            <person name="Gangsoo J."/>
            <person name="Sialana F."/>
            <person name="Bilban M."/>
            <person name="Lubec G."/>
        </authorList>
    </citation>
    <scope>NUCLEOTIDE SEQUENCE</scope>
    <source>
        <tissue evidence="4">Skin</tissue>
    </source>
</reference>
<gene>
    <name evidence="4" type="primary">ORF115022</name>
</gene>
<accession>A0A0B7AEE1</accession>
<evidence type="ECO:0000256" key="1">
    <source>
        <dbReference type="SAM" id="Coils"/>
    </source>
</evidence>
<feature type="region of interest" description="Disordered" evidence="2">
    <location>
        <begin position="588"/>
        <end position="610"/>
    </location>
</feature>
<evidence type="ECO:0000313" key="4">
    <source>
        <dbReference type="EMBL" id="CEK79364.1"/>
    </source>
</evidence>
<dbReference type="AlphaFoldDB" id="A0A0B7AEE1"/>
<feature type="coiled-coil region" evidence="1">
    <location>
        <begin position="662"/>
        <end position="689"/>
    </location>
</feature>
<organism evidence="4">
    <name type="scientific">Arion vulgaris</name>
    <dbReference type="NCBI Taxonomy" id="1028688"/>
    <lineage>
        <taxon>Eukaryota</taxon>
        <taxon>Metazoa</taxon>
        <taxon>Spiralia</taxon>
        <taxon>Lophotrochozoa</taxon>
        <taxon>Mollusca</taxon>
        <taxon>Gastropoda</taxon>
        <taxon>Heterobranchia</taxon>
        <taxon>Euthyneura</taxon>
        <taxon>Panpulmonata</taxon>
        <taxon>Eupulmonata</taxon>
        <taxon>Stylommatophora</taxon>
        <taxon>Helicina</taxon>
        <taxon>Arionoidea</taxon>
        <taxon>Arionidae</taxon>
        <taxon>Arion</taxon>
    </lineage>
</organism>
<dbReference type="EMBL" id="HACG01032499">
    <property type="protein sequence ID" value="CEK79364.1"/>
    <property type="molecule type" value="Transcribed_RNA"/>
</dbReference>
<dbReference type="InterPro" id="IPR026619">
    <property type="entry name" value="CEP95"/>
</dbReference>
<dbReference type="PANTHER" id="PTHR22545:SF0">
    <property type="entry name" value="CENTROSOMAL PROTEIN OF 95 KDA"/>
    <property type="match status" value="1"/>
</dbReference>
<evidence type="ECO:0000256" key="2">
    <source>
        <dbReference type="SAM" id="MobiDB-lite"/>
    </source>
</evidence>
<keyword evidence="1" id="KW-0175">Coiled coil</keyword>
<protein>
    <recommendedName>
        <fullName evidence="3">DUF5745 domain-containing protein</fullName>
    </recommendedName>
</protein>
<dbReference type="GO" id="GO:0000922">
    <property type="term" value="C:spindle pole"/>
    <property type="evidence" value="ECO:0007669"/>
    <property type="project" value="InterPro"/>
</dbReference>
<dbReference type="InterPro" id="IPR036872">
    <property type="entry name" value="CH_dom_sf"/>
</dbReference>
<dbReference type="Gene3D" id="1.10.418.10">
    <property type="entry name" value="Calponin-like domain"/>
    <property type="match status" value="1"/>
</dbReference>
<dbReference type="Pfam" id="PF19016">
    <property type="entry name" value="DUF5745"/>
    <property type="match status" value="1"/>
</dbReference>
<proteinExistence type="predicted"/>
<dbReference type="SUPFAM" id="SSF47576">
    <property type="entry name" value="Calponin-homology domain, CH-domain"/>
    <property type="match status" value="1"/>
</dbReference>
<feature type="domain" description="DUF5745" evidence="3">
    <location>
        <begin position="56"/>
        <end position="114"/>
    </location>
</feature>
<dbReference type="GO" id="GO:0005813">
    <property type="term" value="C:centrosome"/>
    <property type="evidence" value="ECO:0007669"/>
    <property type="project" value="InterPro"/>
</dbReference>
<evidence type="ECO:0000259" key="3">
    <source>
        <dbReference type="Pfam" id="PF19016"/>
    </source>
</evidence>
<sequence length="885" mass="102194">MDINTDLPETPTKDAAINVANHLLKEFRIPTRVVDIQDISSSLFVVLYESLFSDRLPDIIRQPTSRDDETHNCQIVIDILATDVIHDSLSHIRGADIVAGDLTAIFNLLDIFSHLLEYVMNKIESDHEDTRLVGSIESDCEITSPSKKRGLVLSKKIPDVKETKVQMHSTMNKEGKVAATYGRQRSASLNKNENRKAYDDHKIITHEEFYAMTYGGLSKHHPVQSLSPIRPDPSQSLLGQRTIDSEIDTETKKLEKVYVPHSDHPKTAWDDKPVSSSDGLHAVNATVTATSSVCMDNPPQAATVLSSSMSPLSQSVTVEKPDTLCSTIGPVTYHTHPTPDGARTDRTLVTNRPNYYRDLSQLVKKTAAMTMTALDANIEKSGIDKEISSATSIVESRTSLTNDDLMLAQELNTAHMSPSGKTGQDLGGKKKVAFASSQSEVNDEHSELPDSKYYRSQWNSEDSDQDGDNVHLQQELRRMTDADDRLSLDEVHQKPKSSKANIQTNAFARHLALNRQSELGAAHMTLKNEDLIVRKKHKMLRKFYEKDHEEFVDDVEYMLGRDQEKAAETEQKFVQKCAGAAAAASKQKSVQKVRGTSGKPTRKKSKMKIARYQPPERDIQTPPHVTLEGEEDLLPFLMDEFPYLHLSEHTWHELWRKGIRQIETLTQSYQEIERNKSRAQTQLTDAAERHNMLSEIMRKQLEHTRRMQEIKEHKQYQIQIRNKSHEKRIQSARARRYYNEYQVRARAKILKKRTKEEMVFRELFKDTLNIQRERIKDIRKYATDQRQRQEQQRQNEIDSLENYYHNQFEMLSERLSRERFETEIRDAAQRQMMDRMKRELREKMESEIRQYQEQMFHSDEDANYRQDDADRLKQYLHVARYSVKI</sequence>
<dbReference type="PANTHER" id="PTHR22545">
    <property type="entry name" value="CENTROSOMAL PROTEIN OF 95 KDA"/>
    <property type="match status" value="1"/>
</dbReference>
<name>A0A0B7AEE1_9EUPU</name>
<feature type="compositionally biased region" description="Basic residues" evidence="2">
    <location>
        <begin position="600"/>
        <end position="609"/>
    </location>
</feature>